<protein>
    <submittedName>
        <fullName evidence="2">Uncharacterized protein</fullName>
    </submittedName>
</protein>
<evidence type="ECO:0000313" key="3">
    <source>
        <dbReference type="Proteomes" id="UP000276133"/>
    </source>
</evidence>
<gene>
    <name evidence="2" type="ORF">BpHYR1_051969</name>
</gene>
<keyword evidence="1" id="KW-0812">Transmembrane</keyword>
<proteinExistence type="predicted"/>
<evidence type="ECO:0000256" key="1">
    <source>
        <dbReference type="SAM" id="Phobius"/>
    </source>
</evidence>
<keyword evidence="1" id="KW-1133">Transmembrane helix</keyword>
<dbReference type="EMBL" id="REGN01001613">
    <property type="protein sequence ID" value="RNA33595.1"/>
    <property type="molecule type" value="Genomic_DNA"/>
</dbReference>
<keyword evidence="1" id="KW-0472">Membrane</keyword>
<feature type="transmembrane region" description="Helical" evidence="1">
    <location>
        <begin position="142"/>
        <end position="163"/>
    </location>
</feature>
<evidence type="ECO:0000313" key="2">
    <source>
        <dbReference type="EMBL" id="RNA33595.1"/>
    </source>
</evidence>
<reference evidence="2 3" key="1">
    <citation type="journal article" date="2018" name="Sci. Rep.">
        <title>Genomic signatures of local adaptation to the degree of environmental predictability in rotifers.</title>
        <authorList>
            <person name="Franch-Gras L."/>
            <person name="Hahn C."/>
            <person name="Garcia-Roger E.M."/>
            <person name="Carmona M.J."/>
            <person name="Serra M."/>
            <person name="Gomez A."/>
        </authorList>
    </citation>
    <scope>NUCLEOTIDE SEQUENCE [LARGE SCALE GENOMIC DNA]</scope>
    <source>
        <strain evidence="2">HYR1</strain>
    </source>
</reference>
<comment type="caution">
    <text evidence="2">The sequence shown here is derived from an EMBL/GenBank/DDBJ whole genome shotgun (WGS) entry which is preliminary data.</text>
</comment>
<sequence>MCNLTPFSFFINSPQMLHSTGFDCLFNAFFAANLAASDDSTGTKAISLNIGLIPAKTILTLYATFQEGHLESLCKMLNNAKYMLNIRKGSEKTLQFCRKMHHFAERFKTNFADLLKEKIIIIEIEVYSINEHYLLIDKEINLLFYFLSCLFYALGSLHIRVAAALRLQCLLEMIWNILAESIASLPHCIHNRTHSWNCAWTSYQTSMLKYHDRPTDSIDLMITISDLKNKYKTN</sequence>
<keyword evidence="3" id="KW-1185">Reference proteome</keyword>
<name>A0A3M7SD51_BRAPC</name>
<accession>A0A3M7SD51</accession>
<dbReference type="Proteomes" id="UP000276133">
    <property type="component" value="Unassembled WGS sequence"/>
</dbReference>
<dbReference type="AlphaFoldDB" id="A0A3M7SD51"/>
<organism evidence="2 3">
    <name type="scientific">Brachionus plicatilis</name>
    <name type="common">Marine rotifer</name>
    <name type="synonym">Brachionus muelleri</name>
    <dbReference type="NCBI Taxonomy" id="10195"/>
    <lineage>
        <taxon>Eukaryota</taxon>
        <taxon>Metazoa</taxon>
        <taxon>Spiralia</taxon>
        <taxon>Gnathifera</taxon>
        <taxon>Rotifera</taxon>
        <taxon>Eurotatoria</taxon>
        <taxon>Monogononta</taxon>
        <taxon>Pseudotrocha</taxon>
        <taxon>Ploima</taxon>
        <taxon>Brachionidae</taxon>
        <taxon>Brachionus</taxon>
    </lineage>
</organism>